<evidence type="ECO:0000256" key="1">
    <source>
        <dbReference type="SAM" id="SignalP"/>
    </source>
</evidence>
<dbReference type="Proteomes" id="UP001501570">
    <property type="component" value="Unassembled WGS sequence"/>
</dbReference>
<evidence type="ECO:0008006" key="4">
    <source>
        <dbReference type="Google" id="ProtNLM"/>
    </source>
</evidence>
<feature type="chain" id="PRO_5046730065" description="P/Homo B domain-containing protein" evidence="1">
    <location>
        <begin position="31"/>
        <end position="356"/>
    </location>
</feature>
<feature type="signal peptide" evidence="1">
    <location>
        <begin position="1"/>
        <end position="30"/>
    </location>
</feature>
<reference evidence="3" key="1">
    <citation type="journal article" date="2019" name="Int. J. Syst. Evol. Microbiol.">
        <title>The Global Catalogue of Microorganisms (GCM) 10K type strain sequencing project: providing services to taxonomists for standard genome sequencing and annotation.</title>
        <authorList>
            <consortium name="The Broad Institute Genomics Platform"/>
            <consortium name="The Broad Institute Genome Sequencing Center for Infectious Disease"/>
            <person name="Wu L."/>
            <person name="Ma J."/>
        </authorList>
    </citation>
    <scope>NUCLEOTIDE SEQUENCE [LARGE SCALE GENOMIC DNA]</scope>
    <source>
        <strain evidence="3">JCM 18304</strain>
    </source>
</reference>
<proteinExistence type="predicted"/>
<comment type="caution">
    <text evidence="2">The sequence shown here is derived from an EMBL/GenBank/DDBJ whole genome shotgun (WGS) entry which is preliminary data.</text>
</comment>
<accession>A0ABP9SL62</accession>
<keyword evidence="1" id="KW-0732">Signal</keyword>
<organism evidence="2 3">
    <name type="scientific">Rugosimonospora acidiphila</name>
    <dbReference type="NCBI Taxonomy" id="556531"/>
    <lineage>
        <taxon>Bacteria</taxon>
        <taxon>Bacillati</taxon>
        <taxon>Actinomycetota</taxon>
        <taxon>Actinomycetes</taxon>
        <taxon>Micromonosporales</taxon>
        <taxon>Micromonosporaceae</taxon>
        <taxon>Rugosimonospora</taxon>
    </lineage>
</organism>
<evidence type="ECO:0000313" key="2">
    <source>
        <dbReference type="EMBL" id="GAA5198476.1"/>
    </source>
</evidence>
<dbReference type="Gene3D" id="2.60.120.380">
    <property type="match status" value="3"/>
</dbReference>
<sequence>MRLALVLPRFLAATVLAMGISAGLATPAHASTTDGGTLTPGTPVTAQITAPDQHIEYKFTGVAGRHVTFDVTASAWADGTAPSTAYFHLYNPAGGYSGYVYLGQGPNYGDFTLPTSGTWRLVLDPTGSATGHVTFGLYTDVADRGLSPSVPVNTTISHRGQNAGYYLTGTTGQHVIFEVTSSAWSNGSTPGNAYFHLYNPAGVYSGYIYLAQSATYADFTLTASGTWRLVLDPTGPATGHITFGLYTDVPDRGLSPNVPVNTTISHPGQNAGYYFTGTTGQHVTFDITSSTWSSGTTPGVAYFHLYSPAGVYSGYIYLAQSPTYADFTLTASGTWRLTLDPTGAATGHVTVTLLKP</sequence>
<dbReference type="RefSeq" id="WP_345637442.1">
    <property type="nucleotide sequence ID" value="NZ_BAABJQ010000033.1"/>
</dbReference>
<evidence type="ECO:0000313" key="3">
    <source>
        <dbReference type="Proteomes" id="UP001501570"/>
    </source>
</evidence>
<protein>
    <recommendedName>
        <fullName evidence="4">P/Homo B domain-containing protein</fullName>
    </recommendedName>
</protein>
<dbReference type="EMBL" id="BAABJQ010000033">
    <property type="protein sequence ID" value="GAA5198476.1"/>
    <property type="molecule type" value="Genomic_DNA"/>
</dbReference>
<name>A0ABP9SL62_9ACTN</name>
<keyword evidence="3" id="KW-1185">Reference proteome</keyword>
<gene>
    <name evidence="2" type="ORF">GCM10023322_71990</name>
</gene>